<dbReference type="Proteomes" id="UP001189143">
    <property type="component" value="Unassembled WGS sequence"/>
</dbReference>
<accession>A0A2A7MBI3</accession>
<dbReference type="Gene3D" id="1.10.1740.10">
    <property type="match status" value="1"/>
</dbReference>
<dbReference type="EMBL" id="UWJD01000003">
    <property type="protein sequence ID" value="VCT86270.1"/>
    <property type="molecule type" value="Genomic_DNA"/>
</dbReference>
<dbReference type="GeneID" id="68879422"/>
<reference evidence="8" key="4">
    <citation type="submission" date="2022-10" db="EMBL/GenBank/DDBJ databases">
        <authorList>
            <person name="Aires J."/>
            <person name="Mesa V."/>
        </authorList>
    </citation>
    <scope>NUCLEOTIDE SEQUENCE</scope>
    <source>
        <strain evidence="8">Clostridium neonatale JD116</strain>
    </source>
</reference>
<dbReference type="SUPFAM" id="SSF88946">
    <property type="entry name" value="Sigma2 domain of RNA polymerase sigma factors"/>
    <property type="match status" value="1"/>
</dbReference>
<evidence type="ECO:0000313" key="8">
    <source>
        <dbReference type="EMBL" id="CAI3572907.1"/>
    </source>
</evidence>
<feature type="domain" description="RNA polymerase sigma factor 70 region 4 type 2" evidence="6">
    <location>
        <begin position="119"/>
        <end position="170"/>
    </location>
</feature>
<name>A0A2A7MBI3_9CLOT</name>
<keyword evidence="2" id="KW-0805">Transcription regulation</keyword>
<dbReference type="RefSeq" id="WP_058293290.1">
    <property type="nucleotide sequence ID" value="NZ_CAKJVD010000078.1"/>
</dbReference>
<evidence type="ECO:0000256" key="4">
    <source>
        <dbReference type="ARBA" id="ARBA00023163"/>
    </source>
</evidence>
<gene>
    <name evidence="10" type="primary">sigW_4</name>
    <name evidence="8" type="ORF">CNEO2_220015</name>
    <name evidence="7" type="ORF">CNEO_40213</name>
    <name evidence="10" type="ORF">CNEONATNEC25_03881</name>
    <name evidence="9" type="ORF">CQ394_19480</name>
</gene>
<dbReference type="InterPro" id="IPR013324">
    <property type="entry name" value="RNA_pol_sigma_r3/r4-like"/>
</dbReference>
<dbReference type="InterPro" id="IPR039425">
    <property type="entry name" value="RNA_pol_sigma-70-like"/>
</dbReference>
<evidence type="ECO:0000313" key="10">
    <source>
        <dbReference type="EMBL" id="VCT86270.1"/>
    </source>
</evidence>
<proteinExistence type="inferred from homology"/>
<comment type="similarity">
    <text evidence="1">Belongs to the sigma-70 factor family. ECF subfamily.</text>
</comment>
<dbReference type="Pfam" id="PF04542">
    <property type="entry name" value="Sigma70_r2"/>
    <property type="match status" value="1"/>
</dbReference>
<dbReference type="EMBL" id="CAKJVE010000004">
    <property type="protein sequence ID" value="CAG9702912.1"/>
    <property type="molecule type" value="Genomic_DNA"/>
</dbReference>
<dbReference type="SUPFAM" id="SSF88659">
    <property type="entry name" value="Sigma3 and sigma4 domains of RNA polymerase sigma factors"/>
    <property type="match status" value="1"/>
</dbReference>
<keyword evidence="4" id="KW-0804">Transcription</keyword>
<evidence type="ECO:0000313" key="7">
    <source>
        <dbReference type="EMBL" id="CAG9702912.1"/>
    </source>
</evidence>
<dbReference type="InterPro" id="IPR013325">
    <property type="entry name" value="RNA_pol_sigma_r2"/>
</dbReference>
<feature type="domain" description="RNA polymerase sigma-70 region 2" evidence="5">
    <location>
        <begin position="22"/>
        <end position="87"/>
    </location>
</feature>
<sequence length="193" mass="22578">MNETEVVKKIQAGDMNAFEEIFEIYKNQAIRYAYLITNNKFTSEDIVQETFVKCYLKIKDLKNVEQFKSWLFKILTRTAWDYMKKDKAVLPVEDIFEKAKNENIDKSLHSYIRNEESKMLRAEIDNLELKQKTVIVLYYFNGFTIKEIAKIMGCFEGTVKSRLHSARKNLKVALMNVNSAQSNSKKGCEVQCN</sequence>
<reference evidence="9 11" key="1">
    <citation type="submission" date="2017-10" db="EMBL/GenBank/DDBJ databases">
        <title>Effective Description of Clostridium neonatale sp. nov. linked to necrotizing enterocolitis in neonates and a clarification of species assignable to the genus Clostridium (Prazmowski 1880) emend. Lawson and Rainey 2016.</title>
        <authorList>
            <person name="Bernard K."/>
            <person name="Burdz T."/>
            <person name="Wiebe D."/>
            <person name="Balcewich B."/>
            <person name="Alfa M."/>
            <person name="Bernier A.-M."/>
        </authorList>
    </citation>
    <scope>NUCLEOTIDE SEQUENCE [LARGE SCALE GENOMIC DNA]</scope>
    <source>
        <strain evidence="9 11">LCDC99A005</strain>
    </source>
</reference>
<evidence type="ECO:0000256" key="2">
    <source>
        <dbReference type="ARBA" id="ARBA00023015"/>
    </source>
</evidence>
<dbReference type="Proteomes" id="UP000220840">
    <property type="component" value="Unassembled WGS sequence"/>
</dbReference>
<dbReference type="PANTHER" id="PTHR43133:SF60">
    <property type="entry name" value="RNA POLYMERASE SIGMA FACTOR SIGV"/>
    <property type="match status" value="1"/>
</dbReference>
<evidence type="ECO:0000256" key="3">
    <source>
        <dbReference type="ARBA" id="ARBA00023082"/>
    </source>
</evidence>
<dbReference type="EMBL" id="PDCJ01000005">
    <property type="protein sequence ID" value="PEG29104.1"/>
    <property type="molecule type" value="Genomic_DNA"/>
</dbReference>
<dbReference type="Proteomes" id="UP000431451">
    <property type="component" value="Unassembled WGS sequence"/>
</dbReference>
<protein>
    <submittedName>
        <fullName evidence="7 10">ECF RNA polymerase sigma factor</fullName>
    </submittedName>
    <submittedName>
        <fullName evidence="9">RNA polymerase sigma factor</fullName>
    </submittedName>
</protein>
<evidence type="ECO:0000313" key="9">
    <source>
        <dbReference type="EMBL" id="PEG29104.1"/>
    </source>
</evidence>
<dbReference type="InterPro" id="IPR014284">
    <property type="entry name" value="RNA_pol_sigma-70_dom"/>
</dbReference>
<dbReference type="InterPro" id="IPR036388">
    <property type="entry name" value="WH-like_DNA-bd_sf"/>
</dbReference>
<evidence type="ECO:0000256" key="1">
    <source>
        <dbReference type="ARBA" id="ARBA00010641"/>
    </source>
</evidence>
<keyword evidence="11" id="KW-1185">Reference proteome</keyword>
<dbReference type="GO" id="GO:0003677">
    <property type="term" value="F:DNA binding"/>
    <property type="evidence" value="ECO:0007669"/>
    <property type="project" value="InterPro"/>
</dbReference>
<evidence type="ECO:0000259" key="6">
    <source>
        <dbReference type="Pfam" id="PF08281"/>
    </source>
</evidence>
<dbReference type="PANTHER" id="PTHR43133">
    <property type="entry name" value="RNA POLYMERASE ECF-TYPE SIGMA FACTO"/>
    <property type="match status" value="1"/>
</dbReference>
<organism evidence="9 11">
    <name type="scientific">Clostridium neonatale</name>
    <dbReference type="NCBI Taxonomy" id="137838"/>
    <lineage>
        <taxon>Bacteria</taxon>
        <taxon>Bacillati</taxon>
        <taxon>Bacillota</taxon>
        <taxon>Clostridia</taxon>
        <taxon>Eubacteriales</taxon>
        <taxon>Clostridiaceae</taxon>
        <taxon>Clostridium</taxon>
    </lineage>
</organism>
<evidence type="ECO:0000259" key="5">
    <source>
        <dbReference type="Pfam" id="PF04542"/>
    </source>
</evidence>
<dbReference type="NCBIfam" id="TIGR02937">
    <property type="entry name" value="sigma70-ECF"/>
    <property type="match status" value="1"/>
</dbReference>
<dbReference type="STRING" id="137838.GCA_001458595_00294"/>
<dbReference type="GO" id="GO:0016987">
    <property type="term" value="F:sigma factor activity"/>
    <property type="evidence" value="ECO:0007669"/>
    <property type="project" value="UniProtKB-KW"/>
</dbReference>
<dbReference type="AlphaFoldDB" id="A0A2A7MBI3"/>
<dbReference type="CDD" id="cd06171">
    <property type="entry name" value="Sigma70_r4"/>
    <property type="match status" value="1"/>
</dbReference>
<keyword evidence="3" id="KW-0731">Sigma factor</keyword>
<dbReference type="Pfam" id="PF08281">
    <property type="entry name" value="Sigma70_r4_2"/>
    <property type="match status" value="1"/>
</dbReference>
<reference evidence="7" key="3">
    <citation type="submission" date="2021-10" db="EMBL/GenBank/DDBJ databases">
        <authorList>
            <person name="Mesa V."/>
        </authorList>
    </citation>
    <scope>NUCLEOTIDE SEQUENCE</scope>
    <source>
        <strain evidence="7">CC3_PB</strain>
    </source>
</reference>
<dbReference type="EMBL" id="CAMTCP010000144">
    <property type="protein sequence ID" value="CAI3572907.1"/>
    <property type="molecule type" value="Genomic_DNA"/>
</dbReference>
<dbReference type="Proteomes" id="UP000789738">
    <property type="component" value="Unassembled WGS sequence"/>
</dbReference>
<dbReference type="InterPro" id="IPR007627">
    <property type="entry name" value="RNA_pol_sigma70_r2"/>
</dbReference>
<dbReference type="InterPro" id="IPR013249">
    <property type="entry name" value="RNA_pol_sigma70_r4_t2"/>
</dbReference>
<dbReference type="OrthoDB" id="9784984at2"/>
<dbReference type="GO" id="GO:0006352">
    <property type="term" value="P:DNA-templated transcription initiation"/>
    <property type="evidence" value="ECO:0007669"/>
    <property type="project" value="InterPro"/>
</dbReference>
<dbReference type="Gene3D" id="1.10.10.10">
    <property type="entry name" value="Winged helix-like DNA-binding domain superfamily/Winged helix DNA-binding domain"/>
    <property type="match status" value="1"/>
</dbReference>
<evidence type="ECO:0000313" key="11">
    <source>
        <dbReference type="Proteomes" id="UP000220840"/>
    </source>
</evidence>
<evidence type="ECO:0000313" key="12">
    <source>
        <dbReference type="Proteomes" id="UP000431451"/>
    </source>
</evidence>
<reference evidence="10 12" key="2">
    <citation type="submission" date="2018-06" db="EMBL/GenBank/DDBJ databases">
        <authorList>
            <consortium name="IHU Genomes"/>
        </authorList>
    </citation>
    <scope>NUCLEOTIDE SEQUENCE [LARGE SCALE GENOMIC DNA]</scope>
    <source>
        <strain evidence="10 12">NEC25</strain>
    </source>
</reference>